<dbReference type="Gene3D" id="3.40.50.300">
    <property type="entry name" value="P-loop containing nucleotide triphosphate hydrolases"/>
    <property type="match status" value="1"/>
</dbReference>
<organism evidence="5">
    <name type="scientific">Hyalella azteca</name>
    <name type="common">Amphipod</name>
    <dbReference type="NCBI Taxonomy" id="294128"/>
    <lineage>
        <taxon>Eukaryota</taxon>
        <taxon>Metazoa</taxon>
        <taxon>Ecdysozoa</taxon>
        <taxon>Arthropoda</taxon>
        <taxon>Crustacea</taxon>
        <taxon>Multicrustacea</taxon>
        <taxon>Malacostraca</taxon>
        <taxon>Eumalacostraca</taxon>
        <taxon>Peracarida</taxon>
        <taxon>Amphipoda</taxon>
        <taxon>Senticaudata</taxon>
        <taxon>Talitrida</taxon>
        <taxon>Talitroidea</taxon>
        <taxon>Hyalellidae</taxon>
        <taxon>Hyalella</taxon>
    </lineage>
</organism>
<evidence type="ECO:0000256" key="2">
    <source>
        <dbReference type="ARBA" id="ARBA00023134"/>
    </source>
</evidence>
<dbReference type="EMBL" id="JQDR03015810">
    <property type="protein sequence ID" value="KAA0186067.1"/>
    <property type="molecule type" value="Genomic_DNA"/>
</dbReference>
<dbReference type="Proteomes" id="UP000711488">
    <property type="component" value="Unassembled WGS sequence"/>
</dbReference>
<dbReference type="SUPFAM" id="SSF52540">
    <property type="entry name" value="P-loop containing nucleoside triphosphate hydrolases"/>
    <property type="match status" value="1"/>
</dbReference>
<dbReference type="InterPro" id="IPR024156">
    <property type="entry name" value="Small_GTPase_ARF"/>
</dbReference>
<reference evidence="5" key="2">
    <citation type="journal article" date="2018" name="Environ. Sci. Technol.">
        <title>The Toxicogenome of Hyalella azteca: A Model for Sediment Ecotoxicology and Evolutionary Toxicology.</title>
        <authorList>
            <person name="Poynton H.C."/>
            <person name="Hasenbein S."/>
            <person name="Benoit J.B."/>
            <person name="Sepulveda M.S."/>
            <person name="Poelchau M.F."/>
            <person name="Hughes D.S.T."/>
            <person name="Murali S.C."/>
            <person name="Chen S."/>
            <person name="Glastad K.M."/>
            <person name="Goodisman M.A.D."/>
            <person name="Werren J.H."/>
            <person name="Vineis J.H."/>
            <person name="Bowen J.L."/>
            <person name="Friedrich M."/>
            <person name="Jones J."/>
            <person name="Robertson H.M."/>
            <person name="Feyereisen R."/>
            <person name="Mechler-Hickson A."/>
            <person name="Mathers N."/>
            <person name="Lee C.E."/>
            <person name="Colbourne J.K."/>
            <person name="Biales A."/>
            <person name="Johnston J.S."/>
            <person name="Wellborn G.A."/>
            <person name="Rosendale A.J."/>
            <person name="Cridge A.G."/>
            <person name="Munoz-Torres M.C."/>
            <person name="Bain P.A."/>
            <person name="Manny A.R."/>
            <person name="Major K.M."/>
            <person name="Lambert F.N."/>
            <person name="Vulpe C.D."/>
            <person name="Tuck P."/>
            <person name="Blalock B.J."/>
            <person name="Lin Y.Y."/>
            <person name="Smith M.E."/>
            <person name="Ochoa-Acuna H."/>
            <person name="Chen M.M."/>
            <person name="Childers C.P."/>
            <person name="Qu J."/>
            <person name="Dugan S."/>
            <person name="Lee S.L."/>
            <person name="Chao H."/>
            <person name="Dinh H."/>
            <person name="Han Y."/>
            <person name="Doddapaneni H."/>
            <person name="Worley K.C."/>
            <person name="Muzny D.M."/>
            <person name="Gibbs R.A."/>
            <person name="Richards S."/>
        </authorList>
    </citation>
    <scope>NUCLEOTIDE SEQUENCE</scope>
    <source>
        <strain evidence="5">HAZT.00-mixed</strain>
        <tissue evidence="5">Whole organism</tissue>
    </source>
</reference>
<evidence type="ECO:0000313" key="5">
    <source>
        <dbReference type="EMBL" id="KAA0186067.1"/>
    </source>
</evidence>
<name>A0A6A0GRU7_HYAAZ</name>
<dbReference type="GO" id="GO:0046872">
    <property type="term" value="F:metal ion binding"/>
    <property type="evidence" value="ECO:0007669"/>
    <property type="project" value="UniProtKB-KW"/>
</dbReference>
<feature type="binding site" evidence="3">
    <location>
        <begin position="89"/>
        <end position="96"/>
    </location>
    <ligand>
        <name>GTP</name>
        <dbReference type="ChEBI" id="CHEBI:37565"/>
    </ligand>
</feature>
<dbReference type="InterPro" id="IPR006689">
    <property type="entry name" value="Small_GTPase_ARF/SAR"/>
</dbReference>
<sequence length="144" mass="16342">MAKSHRYGNGMMVGLVLESERCLQQDDGRVLVTGRPLIAKLQLLQQQQPQLEAIEESLGTIEDNIPFTFTKDNRIHIGAVLDMRVVTLGLDGAGKTSILFRLQQNSCQPRIPTIGFNVDTLHYKNFKVLTPNWNNLRIFFSIKF</sequence>
<dbReference type="GO" id="GO:0003924">
    <property type="term" value="F:GTPase activity"/>
    <property type="evidence" value="ECO:0007669"/>
    <property type="project" value="InterPro"/>
</dbReference>
<keyword evidence="4" id="KW-0460">Magnesium</keyword>
<feature type="binding site" evidence="4">
    <location>
        <position position="113"/>
    </location>
    <ligand>
        <name>Mg(2+)</name>
        <dbReference type="ChEBI" id="CHEBI:18420"/>
    </ligand>
</feature>
<feature type="binding site" evidence="4">
    <location>
        <position position="96"/>
    </location>
    <ligand>
        <name>Mg(2+)</name>
        <dbReference type="ChEBI" id="CHEBI:18420"/>
    </ligand>
</feature>
<dbReference type="PANTHER" id="PTHR11711">
    <property type="entry name" value="ADP RIBOSYLATION FACTOR-RELATED"/>
    <property type="match status" value="1"/>
</dbReference>
<keyword evidence="4" id="KW-0479">Metal-binding</keyword>
<dbReference type="InterPro" id="IPR027417">
    <property type="entry name" value="P-loop_NTPase"/>
</dbReference>
<reference evidence="5" key="3">
    <citation type="submission" date="2019-06" db="EMBL/GenBank/DDBJ databases">
        <authorList>
            <person name="Poynton C."/>
            <person name="Hasenbein S."/>
            <person name="Benoit J.B."/>
            <person name="Sepulveda M.S."/>
            <person name="Poelchau M.F."/>
            <person name="Murali S.C."/>
            <person name="Chen S."/>
            <person name="Glastad K.M."/>
            <person name="Werren J.H."/>
            <person name="Vineis J.H."/>
            <person name="Bowen J.L."/>
            <person name="Friedrich M."/>
            <person name="Jones J."/>
            <person name="Robertson H.M."/>
            <person name="Feyereisen R."/>
            <person name="Mechler-Hickson A."/>
            <person name="Mathers N."/>
            <person name="Lee C.E."/>
            <person name="Colbourne J.K."/>
            <person name="Biales A."/>
            <person name="Johnston J.S."/>
            <person name="Wellborn G.A."/>
            <person name="Rosendale A.J."/>
            <person name="Cridge A.G."/>
            <person name="Munoz-Torres M.C."/>
            <person name="Bain P.A."/>
            <person name="Manny A.R."/>
            <person name="Major K.M."/>
            <person name="Lambert F.N."/>
            <person name="Vulpe C.D."/>
            <person name="Tuck P."/>
            <person name="Blalock B.J."/>
            <person name="Lin Y.-Y."/>
            <person name="Smith M.E."/>
            <person name="Ochoa-Acuna H."/>
            <person name="Chen M.-J.M."/>
            <person name="Childers C.P."/>
            <person name="Qu J."/>
            <person name="Dugan S."/>
            <person name="Lee S.L."/>
            <person name="Chao H."/>
            <person name="Dinh H."/>
            <person name="Han Y."/>
            <person name="Doddapaneni H."/>
            <person name="Worley K.C."/>
            <person name="Muzny D.M."/>
            <person name="Gibbs R.A."/>
            <person name="Richards S."/>
        </authorList>
    </citation>
    <scope>NUCLEOTIDE SEQUENCE</scope>
    <source>
        <strain evidence="5">HAZT.00-mixed</strain>
        <tissue evidence="5">Whole organism</tissue>
    </source>
</reference>
<evidence type="ECO:0000256" key="1">
    <source>
        <dbReference type="ARBA" id="ARBA00022741"/>
    </source>
</evidence>
<accession>A0A6A0GRU7</accession>
<proteinExistence type="predicted"/>
<evidence type="ECO:0000256" key="4">
    <source>
        <dbReference type="PIRSR" id="PIRSR606689-2"/>
    </source>
</evidence>
<comment type="caution">
    <text evidence="5">The sequence shown here is derived from an EMBL/GenBank/DDBJ whole genome shotgun (WGS) entry which is preliminary data.</text>
</comment>
<evidence type="ECO:0000256" key="3">
    <source>
        <dbReference type="PIRSR" id="PIRSR606689-1"/>
    </source>
</evidence>
<dbReference type="GO" id="GO:0005525">
    <property type="term" value="F:GTP binding"/>
    <property type="evidence" value="ECO:0007669"/>
    <property type="project" value="UniProtKB-KW"/>
</dbReference>
<keyword evidence="2 3" id="KW-0342">GTP-binding</keyword>
<protein>
    <submittedName>
        <fullName evidence="5">Uncharacterized protein</fullName>
    </submittedName>
</protein>
<dbReference type="AlphaFoldDB" id="A0A6A0GRU7"/>
<keyword evidence="1 3" id="KW-0547">Nucleotide-binding</keyword>
<gene>
    <name evidence="5" type="ORF">HAZT_HAZT008402</name>
</gene>
<reference evidence="5" key="1">
    <citation type="submission" date="2014-08" db="EMBL/GenBank/DDBJ databases">
        <authorList>
            <person name="Murali S."/>
            <person name="Richards S."/>
            <person name="Bandaranaike D."/>
            <person name="Bellair M."/>
            <person name="Blankenburg K."/>
            <person name="Chao H."/>
            <person name="Dinh H."/>
            <person name="Doddapaneni H."/>
            <person name="Dugan-Rocha S."/>
            <person name="Elkadiri S."/>
            <person name="Gnanaolivu R."/>
            <person name="Hughes D."/>
            <person name="Lee S."/>
            <person name="Li M."/>
            <person name="Ming W."/>
            <person name="Munidasa M."/>
            <person name="Muniz J."/>
            <person name="Nguyen L."/>
            <person name="Osuji N."/>
            <person name="Pu L.-L."/>
            <person name="Puazo M."/>
            <person name="Skinner E."/>
            <person name="Qu C."/>
            <person name="Quiroz J."/>
            <person name="Raj R."/>
            <person name="Weissenberger G."/>
            <person name="Xin Y."/>
            <person name="Zou X."/>
            <person name="Han Y."/>
            <person name="Worley K."/>
            <person name="Muzny D."/>
            <person name="Gibbs R."/>
        </authorList>
    </citation>
    <scope>NUCLEOTIDE SEQUENCE</scope>
    <source>
        <strain evidence="5">HAZT.00-mixed</strain>
        <tissue evidence="5">Whole organism</tissue>
    </source>
</reference>
<dbReference type="Pfam" id="PF00025">
    <property type="entry name" value="Arf"/>
    <property type="match status" value="1"/>
</dbReference>